<dbReference type="InterPro" id="IPR050238">
    <property type="entry name" value="DNA_Rep/Repair_Clamp_Loader"/>
</dbReference>
<keyword evidence="3 7" id="KW-0235">DNA replication</keyword>
<dbReference type="Gene3D" id="1.20.272.10">
    <property type="match status" value="1"/>
</dbReference>
<comment type="function">
    <text evidence="7">Part of the RFC clamp loader complex which loads the PCNA sliding clamp onto DNA.</text>
</comment>
<comment type="subunit">
    <text evidence="7">Heteromultimer composed of small subunits (RfcS) and large subunits (RfcL).</text>
</comment>
<evidence type="ECO:0000256" key="6">
    <source>
        <dbReference type="ARBA" id="ARBA00031749"/>
    </source>
</evidence>
<dbReference type="PANTHER" id="PTHR11669:SF20">
    <property type="entry name" value="REPLICATION FACTOR C SUBUNIT 4"/>
    <property type="match status" value="1"/>
</dbReference>
<dbReference type="InterPro" id="IPR023748">
    <property type="entry name" value="Rep_factor-C_ssu_arc"/>
</dbReference>
<dbReference type="GO" id="GO:0003689">
    <property type="term" value="F:DNA clamp loader activity"/>
    <property type="evidence" value="ECO:0007669"/>
    <property type="project" value="UniProtKB-UniRule"/>
</dbReference>
<evidence type="ECO:0000313" key="9">
    <source>
        <dbReference type="EMBL" id="RZN64514.1"/>
    </source>
</evidence>
<proteinExistence type="inferred from homology"/>
<dbReference type="Gene3D" id="1.10.8.60">
    <property type="match status" value="1"/>
</dbReference>
<keyword evidence="4 7" id="KW-0547">Nucleotide-binding</keyword>
<dbReference type="InterPro" id="IPR003593">
    <property type="entry name" value="AAA+_ATPase"/>
</dbReference>
<dbReference type="InterPro" id="IPR003959">
    <property type="entry name" value="ATPase_AAA_core"/>
</dbReference>
<organism evidence="9 10">
    <name type="scientific">Methanoliparum thermophilum</name>
    <dbReference type="NCBI Taxonomy" id="2491083"/>
    <lineage>
        <taxon>Archaea</taxon>
        <taxon>Methanobacteriati</taxon>
        <taxon>Methanobacteriota</taxon>
        <taxon>Candidatus Methanoliparia</taxon>
        <taxon>Candidatus Methanoliparales</taxon>
        <taxon>Candidatus Methanoliparaceae</taxon>
        <taxon>Candidatus Methanoliparum</taxon>
    </lineage>
</organism>
<dbReference type="GO" id="GO:0003677">
    <property type="term" value="F:DNA binding"/>
    <property type="evidence" value="ECO:0007669"/>
    <property type="project" value="InterPro"/>
</dbReference>
<dbReference type="SMART" id="SM00382">
    <property type="entry name" value="AAA"/>
    <property type="match status" value="1"/>
</dbReference>
<evidence type="ECO:0000256" key="2">
    <source>
        <dbReference type="ARBA" id="ARBA00014164"/>
    </source>
</evidence>
<dbReference type="Proteomes" id="UP000317158">
    <property type="component" value="Unassembled WGS sequence"/>
</dbReference>
<dbReference type="GO" id="GO:0006261">
    <property type="term" value="P:DNA-templated DNA replication"/>
    <property type="evidence" value="ECO:0007669"/>
    <property type="project" value="TreeGrafter"/>
</dbReference>
<dbReference type="HAMAP" id="MF_01509">
    <property type="entry name" value="RfcS"/>
    <property type="match status" value="1"/>
</dbReference>
<name>A0A520KRU8_METT2</name>
<evidence type="ECO:0000259" key="8">
    <source>
        <dbReference type="SMART" id="SM00382"/>
    </source>
</evidence>
<dbReference type="InterPro" id="IPR047854">
    <property type="entry name" value="RFC_lid"/>
</dbReference>
<gene>
    <name evidence="7" type="primary">rfcS</name>
    <name evidence="9" type="ORF">EF806_04010</name>
</gene>
<sequence>MVICKVITIKEEIWIEKYRPKRLDEIIGQDLVIERLKAYVNSKDMPHLLFSGLPGVGKTASAIALARELYGEDWIYNFTELNASDDRGIDVVRDKIKNFAKVSPIGQSEFKIIFLDEADALTNDAQSALRRTMEIFHKNCRFIISCNYPSKIIEPIQSRCVVYRFKPLSKEATKEVIKKIIDKEKIDVKDDAIDAIFEISEGDMRKAINVLQSAASLKKEINSEIIYAVEGSIKLDDIKKIFHLVLNGSFDQAREYLHQILDEGVSAEEIIKGIHKGIHDLDIPIDKQLKIIDRLGETDFRITEGSNEKIQLDALLAYMFLEL</sequence>
<dbReference type="CDD" id="cd00009">
    <property type="entry name" value="AAA"/>
    <property type="match status" value="1"/>
</dbReference>
<evidence type="ECO:0000256" key="4">
    <source>
        <dbReference type="ARBA" id="ARBA00022741"/>
    </source>
</evidence>
<accession>A0A520KRU8</accession>
<comment type="caution">
    <text evidence="9">The sequence shown here is derived from an EMBL/GenBank/DDBJ whole genome shotgun (WGS) entry which is preliminary data.</text>
</comment>
<dbReference type="NCBIfam" id="NF001679">
    <property type="entry name" value="PRK00440.1"/>
    <property type="match status" value="1"/>
</dbReference>
<dbReference type="SUPFAM" id="SSF48019">
    <property type="entry name" value="post-AAA+ oligomerization domain-like"/>
    <property type="match status" value="1"/>
</dbReference>
<evidence type="ECO:0000313" key="10">
    <source>
        <dbReference type="Proteomes" id="UP000317158"/>
    </source>
</evidence>
<dbReference type="PANTHER" id="PTHR11669">
    <property type="entry name" value="REPLICATION FACTOR C / DNA POLYMERASE III GAMMA-TAU SUBUNIT"/>
    <property type="match status" value="1"/>
</dbReference>
<dbReference type="EMBL" id="RXIF01000006">
    <property type="protein sequence ID" value="RZN64514.1"/>
    <property type="molecule type" value="Genomic_DNA"/>
</dbReference>
<dbReference type="GO" id="GO:0006281">
    <property type="term" value="P:DNA repair"/>
    <property type="evidence" value="ECO:0007669"/>
    <property type="project" value="TreeGrafter"/>
</dbReference>
<dbReference type="SUPFAM" id="SSF52540">
    <property type="entry name" value="P-loop containing nucleoside triphosphate hydrolases"/>
    <property type="match status" value="1"/>
</dbReference>
<feature type="domain" description="AAA+ ATPase" evidence="8">
    <location>
        <begin position="44"/>
        <end position="168"/>
    </location>
</feature>
<dbReference type="InterPro" id="IPR027417">
    <property type="entry name" value="P-loop_NTPase"/>
</dbReference>
<reference evidence="9 10" key="1">
    <citation type="journal article" date="2019" name="Nat. Microbiol.">
        <title>Wide diversity of methane and short-chain alkane metabolisms in uncultured archaea.</title>
        <authorList>
            <person name="Borrel G."/>
            <person name="Adam P.S."/>
            <person name="McKay L.J."/>
            <person name="Chen L.X."/>
            <person name="Sierra-Garcia I.N."/>
            <person name="Sieber C.M."/>
            <person name="Letourneur Q."/>
            <person name="Ghozlane A."/>
            <person name="Andersen G.L."/>
            <person name="Li W.J."/>
            <person name="Hallam S.J."/>
            <person name="Muyzer G."/>
            <person name="de Oliveira V.M."/>
            <person name="Inskeep W.P."/>
            <person name="Banfield J.F."/>
            <person name="Gribaldo S."/>
        </authorList>
    </citation>
    <scope>NUCLEOTIDE SEQUENCE [LARGE SCALE GENOMIC DNA]</scope>
    <source>
        <strain evidence="9">NM1a</strain>
    </source>
</reference>
<dbReference type="Gene3D" id="3.40.50.300">
    <property type="entry name" value="P-loop containing nucleotide triphosphate hydrolases"/>
    <property type="match status" value="1"/>
</dbReference>
<dbReference type="InterPro" id="IPR008921">
    <property type="entry name" value="DNA_pol3_clamp-load_cplx_C"/>
</dbReference>
<dbReference type="Pfam" id="PF08542">
    <property type="entry name" value="Rep_fac_C"/>
    <property type="match status" value="1"/>
</dbReference>
<keyword evidence="5 7" id="KW-0067">ATP-binding</keyword>
<evidence type="ECO:0000256" key="7">
    <source>
        <dbReference type="HAMAP-Rule" id="MF_01509"/>
    </source>
</evidence>
<dbReference type="FunFam" id="3.40.50.300:FF:000952">
    <property type="entry name" value="Replication factor C subunit 2"/>
    <property type="match status" value="1"/>
</dbReference>
<evidence type="ECO:0000256" key="1">
    <source>
        <dbReference type="ARBA" id="ARBA00009668"/>
    </source>
</evidence>
<dbReference type="GO" id="GO:0005663">
    <property type="term" value="C:DNA replication factor C complex"/>
    <property type="evidence" value="ECO:0007669"/>
    <property type="project" value="InterPro"/>
</dbReference>
<dbReference type="Pfam" id="PF00004">
    <property type="entry name" value="AAA"/>
    <property type="match status" value="1"/>
</dbReference>
<dbReference type="InterPro" id="IPR013748">
    <property type="entry name" value="Rep_factorC_C"/>
</dbReference>
<evidence type="ECO:0000256" key="3">
    <source>
        <dbReference type="ARBA" id="ARBA00022705"/>
    </source>
</evidence>
<comment type="similarity">
    <text evidence="1 7">Belongs to the activator 1 small subunits family. RfcS subfamily.</text>
</comment>
<dbReference type="AlphaFoldDB" id="A0A520KRU8"/>
<protein>
    <recommendedName>
        <fullName evidence="2 7">Replication factor C small subunit</fullName>
        <shortName evidence="7">RFC small subunit</shortName>
    </recommendedName>
    <alternativeName>
        <fullName evidence="6 7">Clamp loader small subunit</fullName>
    </alternativeName>
</protein>
<evidence type="ECO:0000256" key="5">
    <source>
        <dbReference type="ARBA" id="ARBA00022840"/>
    </source>
</evidence>
<dbReference type="GO" id="GO:0016887">
    <property type="term" value="F:ATP hydrolysis activity"/>
    <property type="evidence" value="ECO:0007669"/>
    <property type="project" value="InterPro"/>
</dbReference>
<dbReference type="GO" id="GO:0005524">
    <property type="term" value="F:ATP binding"/>
    <property type="evidence" value="ECO:0007669"/>
    <property type="project" value="UniProtKB-UniRule"/>
</dbReference>
<dbReference type="CDD" id="cd18140">
    <property type="entry name" value="HLD_clamp_RFC"/>
    <property type="match status" value="1"/>
</dbReference>
<feature type="binding site" evidence="7">
    <location>
        <begin position="52"/>
        <end position="59"/>
    </location>
    <ligand>
        <name>ATP</name>
        <dbReference type="ChEBI" id="CHEBI:30616"/>
    </ligand>
</feature>
<dbReference type="Pfam" id="PF21960">
    <property type="entry name" value="RCF1-5-like_lid"/>
    <property type="match status" value="1"/>
</dbReference>